<evidence type="ECO:0000313" key="1">
    <source>
        <dbReference type="EMBL" id="OYD58049.1"/>
    </source>
</evidence>
<evidence type="ECO:0008006" key="3">
    <source>
        <dbReference type="Google" id="ProtNLM"/>
    </source>
</evidence>
<dbReference type="EMBL" id="NOII01000002">
    <property type="protein sequence ID" value="OYD58049.1"/>
    <property type="molecule type" value="Genomic_DNA"/>
</dbReference>
<reference evidence="1 2" key="1">
    <citation type="submission" date="2017-07" db="EMBL/GenBank/DDBJ databases">
        <title>Fictibacillus sp. nov. GDSW-R2A3 Genome sequencing and assembly.</title>
        <authorList>
            <person name="Mayilraj S."/>
        </authorList>
    </citation>
    <scope>NUCLEOTIDE SEQUENCE [LARGE SCALE GENOMIC DNA]</scope>
    <source>
        <strain evidence="1 2">GDSW-R2A3</strain>
    </source>
</reference>
<dbReference type="InterPro" id="IPR019076">
    <property type="entry name" value="Spore_lipoprot_YhcN/YlaJ-like"/>
</dbReference>
<gene>
    <name evidence="1" type="ORF">CGZ90_09190</name>
</gene>
<proteinExistence type="predicted"/>
<protein>
    <recommendedName>
        <fullName evidence="3">Sporulation protein</fullName>
    </recommendedName>
</protein>
<sequence>MNKKLAGIAALLLAGGLTGCNGGDKGAMDRNYGNDARPIGYNTNEGDRGVDMNRDMIDQNAGYDEGYNGDLAQRIQKKVNDMNNVDDAHVILDDNNVIVGIDTSEKNKGAMDRKVEREIKPLAAGRDVKVTTDDSIVGRIENVDMDLQNGKAYNEVQSDVKAIMTDIGNAGTDLGNAIKRPFENNR</sequence>
<keyword evidence="2" id="KW-1185">Reference proteome</keyword>
<name>A0A235FA50_9BACL</name>
<dbReference type="AlphaFoldDB" id="A0A235FA50"/>
<organism evidence="1 2">
    <name type="scientific">Fictibacillus aquaticus</name>
    <dbReference type="NCBI Taxonomy" id="2021314"/>
    <lineage>
        <taxon>Bacteria</taxon>
        <taxon>Bacillati</taxon>
        <taxon>Bacillota</taxon>
        <taxon>Bacilli</taxon>
        <taxon>Bacillales</taxon>
        <taxon>Fictibacillaceae</taxon>
        <taxon>Fictibacillus</taxon>
    </lineage>
</organism>
<dbReference type="PROSITE" id="PS51257">
    <property type="entry name" value="PROKAR_LIPOPROTEIN"/>
    <property type="match status" value="1"/>
</dbReference>
<accession>A0A235FA50</accession>
<evidence type="ECO:0000313" key="2">
    <source>
        <dbReference type="Proteomes" id="UP000215059"/>
    </source>
</evidence>
<comment type="caution">
    <text evidence="1">The sequence shown here is derived from an EMBL/GenBank/DDBJ whole genome shotgun (WGS) entry which is preliminary data.</text>
</comment>
<dbReference type="Pfam" id="PF09580">
    <property type="entry name" value="Spore_YhcN_YlaJ"/>
    <property type="match status" value="1"/>
</dbReference>
<dbReference type="Proteomes" id="UP000215059">
    <property type="component" value="Unassembled WGS sequence"/>
</dbReference>